<dbReference type="KEGG" id="clt:CM240_1686"/>
<sequence>MFKLSTSMKIAFLFILIGSINWGIIGIINIDILATIFGVYSYISRIIYILIGVSGIYISSYIINYIFRKK</sequence>
<dbReference type="HOGENOM" id="CLU_179993_1_1_9"/>
<keyword evidence="1" id="KW-1133">Transmembrane helix</keyword>
<dbReference type="PATRIC" id="fig|1216932.3.peg.1680"/>
<dbReference type="Proteomes" id="UP000019426">
    <property type="component" value="Chromosome M2/40_rep1"/>
</dbReference>
<feature type="transmembrane region" description="Helical" evidence="1">
    <location>
        <begin position="12"/>
        <end position="40"/>
    </location>
</feature>
<keyword evidence="1" id="KW-0812">Transmembrane</keyword>
<dbReference type="STRING" id="1216932.CM240_1686"/>
<dbReference type="PANTHER" id="PTHR37304:SF1">
    <property type="entry name" value="MEMBRANE PROTEIN"/>
    <property type="match status" value="1"/>
</dbReference>
<organism evidence="2 3">
    <name type="scientific">Clostridium bornimense</name>
    <dbReference type="NCBI Taxonomy" id="1216932"/>
    <lineage>
        <taxon>Bacteria</taxon>
        <taxon>Bacillati</taxon>
        <taxon>Bacillota</taxon>
        <taxon>Clostridia</taxon>
        <taxon>Eubacteriales</taxon>
        <taxon>Clostridiaceae</taxon>
        <taxon>Clostridium</taxon>
    </lineage>
</organism>
<dbReference type="AlphaFoldDB" id="W6RZ02"/>
<feature type="transmembrane region" description="Helical" evidence="1">
    <location>
        <begin position="46"/>
        <end position="67"/>
    </location>
</feature>
<proteinExistence type="predicted"/>
<protein>
    <submittedName>
        <fullName evidence="2">Putative membrane protein</fullName>
    </submittedName>
</protein>
<evidence type="ECO:0000256" key="1">
    <source>
        <dbReference type="SAM" id="Phobius"/>
    </source>
</evidence>
<reference evidence="2 3" key="1">
    <citation type="submission" date="2013-11" db="EMBL/GenBank/DDBJ databases">
        <title>Complete genome sequence of Clostridum sp. M2/40.</title>
        <authorList>
            <person name="Wibberg D."/>
            <person name="Puehler A."/>
            <person name="Schlueter A."/>
        </authorList>
    </citation>
    <scope>NUCLEOTIDE SEQUENCE [LARGE SCALE GENOMIC DNA]</scope>
    <source>
        <strain evidence="3">M2/40</strain>
    </source>
</reference>
<evidence type="ECO:0000313" key="2">
    <source>
        <dbReference type="EMBL" id="CDM68844.1"/>
    </source>
</evidence>
<name>W6RZ02_9CLOT</name>
<evidence type="ECO:0000313" key="3">
    <source>
        <dbReference type="Proteomes" id="UP000019426"/>
    </source>
</evidence>
<dbReference type="Pfam" id="PF04070">
    <property type="entry name" value="DUF378"/>
    <property type="match status" value="1"/>
</dbReference>
<keyword evidence="1" id="KW-0472">Membrane</keyword>
<dbReference type="InterPro" id="IPR007211">
    <property type="entry name" value="DUF378"/>
</dbReference>
<dbReference type="PANTHER" id="PTHR37304">
    <property type="entry name" value="MEMBRANE PROTEIN-RELATED"/>
    <property type="match status" value="1"/>
</dbReference>
<dbReference type="EMBL" id="HG917868">
    <property type="protein sequence ID" value="CDM68844.1"/>
    <property type="molecule type" value="Genomic_DNA"/>
</dbReference>
<accession>W6RZ02</accession>
<keyword evidence="3" id="KW-1185">Reference proteome</keyword>
<gene>
    <name evidence="2" type="ORF">CM240_1686</name>
</gene>